<evidence type="ECO:0008006" key="4">
    <source>
        <dbReference type="Google" id="ProtNLM"/>
    </source>
</evidence>
<keyword evidence="1" id="KW-0472">Membrane</keyword>
<proteinExistence type="predicted"/>
<feature type="non-terminal residue" evidence="2">
    <location>
        <position position="223"/>
    </location>
</feature>
<gene>
    <name evidence="2" type="ORF">PMAYCL1PPCAC_15540</name>
</gene>
<dbReference type="Pfam" id="PF10323">
    <property type="entry name" value="7TM_GPCR_Srv"/>
    <property type="match status" value="1"/>
</dbReference>
<keyword evidence="1" id="KW-0812">Transmembrane</keyword>
<dbReference type="Gene3D" id="1.20.1070.10">
    <property type="entry name" value="Rhodopsin 7-helix transmembrane proteins"/>
    <property type="match status" value="1"/>
</dbReference>
<dbReference type="Proteomes" id="UP001328107">
    <property type="component" value="Unassembled WGS sequence"/>
</dbReference>
<dbReference type="SUPFAM" id="SSF81321">
    <property type="entry name" value="Family A G protein-coupled receptor-like"/>
    <property type="match status" value="1"/>
</dbReference>
<keyword evidence="3" id="KW-1185">Reference proteome</keyword>
<dbReference type="InterPro" id="IPR019426">
    <property type="entry name" value="7TM_GPCR_serpentine_rcpt_Srv"/>
</dbReference>
<name>A0AAN5HYA5_9BILA</name>
<dbReference type="PANTHER" id="PTHR31627">
    <property type="entry name" value="SERPENTINE RECEPTOR CLASS GAMMA-RELATED"/>
    <property type="match status" value="1"/>
</dbReference>
<accession>A0AAN5HYA5</accession>
<dbReference type="InterPro" id="IPR051119">
    <property type="entry name" value="Nematode_SR-like"/>
</dbReference>
<evidence type="ECO:0000313" key="3">
    <source>
        <dbReference type="Proteomes" id="UP001328107"/>
    </source>
</evidence>
<keyword evidence="1" id="KW-1133">Transmembrane helix</keyword>
<feature type="transmembrane region" description="Helical" evidence="1">
    <location>
        <begin position="106"/>
        <end position="127"/>
    </location>
</feature>
<evidence type="ECO:0000256" key="1">
    <source>
        <dbReference type="SAM" id="Phobius"/>
    </source>
</evidence>
<feature type="transmembrane region" description="Helical" evidence="1">
    <location>
        <begin position="71"/>
        <end position="94"/>
    </location>
</feature>
<feature type="transmembrane region" description="Helical" evidence="1">
    <location>
        <begin position="147"/>
        <end position="170"/>
    </location>
</feature>
<sequence length="223" mass="25224">MFLVCHPLARLTKTFTSMSTVAILVFHGLPPLMYAIYVLLFQQYRQYEYDVNAGTITRIGDEWSIDFNSNVMIGTSTSCALISAVCYIRIFSNLRNRPVRSSGRELSVITTSFALFVTLCAVCAYFIVNKYSLIAQNWEVFYTTRNLNYVVSFSIALINPWCLLVTNAQLRSAMIGHRLRNLCMTLPLCHRFTDYSTTDNPAPAATALPRHTMTRSTTNTVNP</sequence>
<evidence type="ECO:0000313" key="2">
    <source>
        <dbReference type="EMBL" id="GMR45345.1"/>
    </source>
</evidence>
<organism evidence="2 3">
    <name type="scientific">Pristionchus mayeri</name>
    <dbReference type="NCBI Taxonomy" id="1317129"/>
    <lineage>
        <taxon>Eukaryota</taxon>
        <taxon>Metazoa</taxon>
        <taxon>Ecdysozoa</taxon>
        <taxon>Nematoda</taxon>
        <taxon>Chromadorea</taxon>
        <taxon>Rhabditida</taxon>
        <taxon>Rhabditina</taxon>
        <taxon>Diplogasteromorpha</taxon>
        <taxon>Diplogasteroidea</taxon>
        <taxon>Neodiplogasteridae</taxon>
        <taxon>Pristionchus</taxon>
    </lineage>
</organism>
<dbReference type="EMBL" id="BTRK01000004">
    <property type="protein sequence ID" value="GMR45345.1"/>
    <property type="molecule type" value="Genomic_DNA"/>
</dbReference>
<dbReference type="AlphaFoldDB" id="A0AAN5HYA5"/>
<feature type="transmembrane region" description="Helical" evidence="1">
    <location>
        <begin position="21"/>
        <end position="40"/>
    </location>
</feature>
<dbReference type="PANTHER" id="PTHR31627:SF42">
    <property type="entry name" value="G_PROTEIN_RECEP_F1_2 DOMAIN-CONTAINING PROTEIN-RELATED"/>
    <property type="match status" value="1"/>
</dbReference>
<protein>
    <recommendedName>
        <fullName evidence="4">G protein-coupled receptor</fullName>
    </recommendedName>
</protein>
<reference evidence="3" key="1">
    <citation type="submission" date="2022-10" db="EMBL/GenBank/DDBJ databases">
        <title>Genome assembly of Pristionchus species.</title>
        <authorList>
            <person name="Yoshida K."/>
            <person name="Sommer R.J."/>
        </authorList>
    </citation>
    <scope>NUCLEOTIDE SEQUENCE [LARGE SCALE GENOMIC DNA]</scope>
    <source>
        <strain evidence="3">RS5460</strain>
    </source>
</reference>
<comment type="caution">
    <text evidence="2">The sequence shown here is derived from an EMBL/GenBank/DDBJ whole genome shotgun (WGS) entry which is preliminary data.</text>
</comment>